<organism evidence="1 2">
    <name type="scientific">Dorcoceras hygrometricum</name>
    <dbReference type="NCBI Taxonomy" id="472368"/>
    <lineage>
        <taxon>Eukaryota</taxon>
        <taxon>Viridiplantae</taxon>
        <taxon>Streptophyta</taxon>
        <taxon>Embryophyta</taxon>
        <taxon>Tracheophyta</taxon>
        <taxon>Spermatophyta</taxon>
        <taxon>Magnoliopsida</taxon>
        <taxon>eudicotyledons</taxon>
        <taxon>Gunneridae</taxon>
        <taxon>Pentapetalae</taxon>
        <taxon>asterids</taxon>
        <taxon>lamiids</taxon>
        <taxon>Lamiales</taxon>
        <taxon>Gesneriaceae</taxon>
        <taxon>Didymocarpoideae</taxon>
        <taxon>Trichosporeae</taxon>
        <taxon>Loxocarpinae</taxon>
        <taxon>Dorcoceras</taxon>
    </lineage>
</organism>
<reference evidence="1 2" key="1">
    <citation type="journal article" date="2015" name="Proc. Natl. Acad. Sci. U.S.A.">
        <title>The resurrection genome of Boea hygrometrica: A blueprint for survival of dehydration.</title>
        <authorList>
            <person name="Xiao L."/>
            <person name="Yang G."/>
            <person name="Zhang L."/>
            <person name="Yang X."/>
            <person name="Zhao S."/>
            <person name="Ji Z."/>
            <person name="Zhou Q."/>
            <person name="Hu M."/>
            <person name="Wang Y."/>
            <person name="Chen M."/>
            <person name="Xu Y."/>
            <person name="Jin H."/>
            <person name="Xiao X."/>
            <person name="Hu G."/>
            <person name="Bao F."/>
            <person name="Hu Y."/>
            <person name="Wan P."/>
            <person name="Li L."/>
            <person name="Deng X."/>
            <person name="Kuang T."/>
            <person name="Xiang C."/>
            <person name="Zhu J.K."/>
            <person name="Oliver M.J."/>
            <person name="He Y."/>
        </authorList>
    </citation>
    <scope>NUCLEOTIDE SEQUENCE [LARGE SCALE GENOMIC DNA]</scope>
    <source>
        <strain evidence="2">cv. XS01</strain>
    </source>
</reference>
<gene>
    <name evidence="1" type="ORF">F511_34827</name>
</gene>
<dbReference type="AlphaFoldDB" id="A0A2Z7D0A6"/>
<dbReference type="Proteomes" id="UP000250235">
    <property type="component" value="Unassembled WGS sequence"/>
</dbReference>
<evidence type="ECO:0000313" key="1">
    <source>
        <dbReference type="EMBL" id="KZV52882.1"/>
    </source>
</evidence>
<dbReference type="EMBL" id="KQ990604">
    <property type="protein sequence ID" value="KZV52882.1"/>
    <property type="molecule type" value="Genomic_DNA"/>
</dbReference>
<sequence>MGLYVRCPSLATPLPLQPNQITTRPLKNPISHAQSPGPALLVEPWQRTHHLDHPRTRLTLDSLERHFPTSNSMNEGPLTKINPSRPITLDHDEPIGYPLSTSFNPTSNQPHTRPISGPVAHGKTTREVQSVKIFNKSASVKLKQLTAKTSKHGQLLHDLIVQPSTVHDAFRSAHAPRSEGSYSYRLAMVNPALKGQLSWLRCVIPKAVSSLCLLPNLYQLRALHWTGSCCNSISSSHVPNTAKYSTRLTCQVTPNLTQLTTIQRSRECATDIRCSSSVAAPDLNIASTCTQSDLLSLMAQQAQT</sequence>
<evidence type="ECO:0000313" key="2">
    <source>
        <dbReference type="Proteomes" id="UP000250235"/>
    </source>
</evidence>
<keyword evidence="2" id="KW-1185">Reference proteome</keyword>
<protein>
    <submittedName>
        <fullName evidence="1">Enoyl-CoA hydratase 2, peroxisomal-like</fullName>
    </submittedName>
</protein>
<accession>A0A2Z7D0A6</accession>
<proteinExistence type="predicted"/>
<name>A0A2Z7D0A6_9LAMI</name>